<feature type="non-terminal residue" evidence="2">
    <location>
        <position position="74"/>
    </location>
</feature>
<dbReference type="SUPFAM" id="SSF56496">
    <property type="entry name" value="Fibrinogen C-terminal domain-like"/>
    <property type="match status" value="1"/>
</dbReference>
<proteinExistence type="predicted"/>
<dbReference type="AlphaFoldDB" id="A0A4Y2GEW1"/>
<evidence type="ECO:0000259" key="1">
    <source>
        <dbReference type="Pfam" id="PF00147"/>
    </source>
</evidence>
<reference evidence="2 3" key="1">
    <citation type="journal article" date="2019" name="Sci. Rep.">
        <title>Orb-weaving spider Araneus ventricosus genome elucidates the spidroin gene catalogue.</title>
        <authorList>
            <person name="Kono N."/>
            <person name="Nakamura H."/>
            <person name="Ohtoshi R."/>
            <person name="Moran D.A.P."/>
            <person name="Shinohara A."/>
            <person name="Yoshida Y."/>
            <person name="Fujiwara M."/>
            <person name="Mori M."/>
            <person name="Tomita M."/>
            <person name="Arakawa K."/>
        </authorList>
    </citation>
    <scope>NUCLEOTIDE SEQUENCE [LARGE SCALE GENOMIC DNA]</scope>
</reference>
<feature type="domain" description="Fibrinogen C-terminal" evidence="1">
    <location>
        <begin position="36"/>
        <end position="74"/>
    </location>
</feature>
<comment type="caution">
    <text evidence="2">The sequence shown here is derived from an EMBL/GenBank/DDBJ whole genome shotgun (WGS) entry which is preliminary data.</text>
</comment>
<evidence type="ECO:0000313" key="3">
    <source>
        <dbReference type="Proteomes" id="UP000499080"/>
    </source>
</evidence>
<sequence>MLMKKICKIINATSKNVAIESMKKAADEEFAAEDSTDITVIQRRGQYGNGEDYFVKKWKEYKEGFGNLRKEFWL</sequence>
<dbReference type="Gene3D" id="3.90.215.10">
    <property type="entry name" value="Gamma Fibrinogen, chain A, domain 1"/>
    <property type="match status" value="1"/>
</dbReference>
<dbReference type="Pfam" id="PF00147">
    <property type="entry name" value="Fibrinogen_C"/>
    <property type="match status" value="1"/>
</dbReference>
<dbReference type="InterPro" id="IPR036056">
    <property type="entry name" value="Fibrinogen-like_C"/>
</dbReference>
<evidence type="ECO:0000313" key="2">
    <source>
        <dbReference type="EMBL" id="GBM51255.1"/>
    </source>
</evidence>
<organism evidence="2 3">
    <name type="scientific">Araneus ventricosus</name>
    <name type="common">Orbweaver spider</name>
    <name type="synonym">Epeira ventricosa</name>
    <dbReference type="NCBI Taxonomy" id="182803"/>
    <lineage>
        <taxon>Eukaryota</taxon>
        <taxon>Metazoa</taxon>
        <taxon>Ecdysozoa</taxon>
        <taxon>Arthropoda</taxon>
        <taxon>Chelicerata</taxon>
        <taxon>Arachnida</taxon>
        <taxon>Araneae</taxon>
        <taxon>Araneomorphae</taxon>
        <taxon>Entelegynae</taxon>
        <taxon>Araneoidea</taxon>
        <taxon>Araneidae</taxon>
        <taxon>Araneus</taxon>
    </lineage>
</organism>
<name>A0A4Y2GEW1_ARAVE</name>
<gene>
    <name evidence="2" type="ORF">AVEN_134378_1</name>
</gene>
<dbReference type="EMBL" id="BGPR01099020">
    <property type="protein sequence ID" value="GBM51255.1"/>
    <property type="molecule type" value="Genomic_DNA"/>
</dbReference>
<protein>
    <recommendedName>
        <fullName evidence="1">Fibrinogen C-terminal domain-containing protein</fullName>
    </recommendedName>
</protein>
<dbReference type="Proteomes" id="UP000499080">
    <property type="component" value="Unassembled WGS sequence"/>
</dbReference>
<keyword evidence="3" id="KW-1185">Reference proteome</keyword>
<dbReference type="OrthoDB" id="10508301at2759"/>
<dbReference type="InterPro" id="IPR002181">
    <property type="entry name" value="Fibrinogen_a/b/g_C_dom"/>
</dbReference>
<accession>A0A4Y2GEW1</accession>
<dbReference type="InterPro" id="IPR014716">
    <property type="entry name" value="Fibrinogen_a/b/g_C_1"/>
</dbReference>